<dbReference type="Pfam" id="PF26405">
    <property type="entry name" value="DUF8103"/>
    <property type="match status" value="1"/>
</dbReference>
<accession>A0A1H3HG42</accession>
<gene>
    <name evidence="2" type="ORF">SAMN05216564_103256</name>
</gene>
<sequence>MPGREPRDVRTTRQFHCRKPILDHGGQVMSPPHPSEIDWTVVKAIIDAQSHTNTSLERYLLAATHDEFELSEAEIETSLEDAIDGHAQAIDDLRTAKEFLDCEGDGDR</sequence>
<dbReference type="EMBL" id="FNPC01000003">
    <property type="protein sequence ID" value="SDY14185.1"/>
    <property type="molecule type" value="Genomic_DNA"/>
</dbReference>
<protein>
    <recommendedName>
        <fullName evidence="1">DUF8103 domain-containing protein</fullName>
    </recommendedName>
</protein>
<organism evidence="2 3">
    <name type="scientific">Halopenitus persicus</name>
    <dbReference type="NCBI Taxonomy" id="1048396"/>
    <lineage>
        <taxon>Archaea</taxon>
        <taxon>Methanobacteriati</taxon>
        <taxon>Methanobacteriota</taxon>
        <taxon>Stenosarchaea group</taxon>
        <taxon>Halobacteria</taxon>
        <taxon>Halobacteriales</taxon>
        <taxon>Haloferacaceae</taxon>
        <taxon>Halopenitus</taxon>
    </lineage>
</organism>
<dbReference type="InterPro" id="IPR058416">
    <property type="entry name" value="DUF8103"/>
</dbReference>
<dbReference type="AlphaFoldDB" id="A0A1H3HG42"/>
<evidence type="ECO:0000313" key="3">
    <source>
        <dbReference type="Proteomes" id="UP000199079"/>
    </source>
</evidence>
<dbReference type="OrthoDB" id="289788at2157"/>
<dbReference type="RefSeq" id="WP_176819444.1">
    <property type="nucleotide sequence ID" value="NZ_FNPC01000003.1"/>
</dbReference>
<evidence type="ECO:0000259" key="1">
    <source>
        <dbReference type="Pfam" id="PF26405"/>
    </source>
</evidence>
<proteinExistence type="predicted"/>
<reference evidence="3" key="1">
    <citation type="submission" date="2016-10" db="EMBL/GenBank/DDBJ databases">
        <authorList>
            <person name="Varghese N."/>
            <person name="Submissions S."/>
        </authorList>
    </citation>
    <scope>NUCLEOTIDE SEQUENCE [LARGE SCALE GENOMIC DNA]</scope>
    <source>
        <strain evidence="3">DC30,IBRC 10041,KCTC 4046</strain>
    </source>
</reference>
<name>A0A1H3HG42_9EURY</name>
<evidence type="ECO:0000313" key="2">
    <source>
        <dbReference type="EMBL" id="SDY14185.1"/>
    </source>
</evidence>
<dbReference type="Proteomes" id="UP000199079">
    <property type="component" value="Unassembled WGS sequence"/>
</dbReference>
<keyword evidence="3" id="KW-1185">Reference proteome</keyword>
<feature type="domain" description="DUF8103" evidence="1">
    <location>
        <begin position="23"/>
        <end position="101"/>
    </location>
</feature>